<dbReference type="Proteomes" id="UP000590412">
    <property type="component" value="Unassembled WGS sequence"/>
</dbReference>
<feature type="signal peptide" evidence="2">
    <location>
        <begin position="1"/>
        <end position="30"/>
    </location>
</feature>
<comment type="caution">
    <text evidence="6">The sequence shown here is derived from an EMBL/GenBank/DDBJ whole genome shotgun (WGS) entry which is preliminary data.</text>
</comment>
<feature type="chain" id="PRO_5044694628" evidence="2">
    <location>
        <begin position="31"/>
        <end position="1370"/>
    </location>
</feature>
<feature type="transmembrane region" description="Helical" evidence="1">
    <location>
        <begin position="1309"/>
        <end position="1335"/>
    </location>
</feature>
<dbReference type="InterPro" id="IPR048265">
    <property type="entry name" value="Rax2-like_third"/>
</dbReference>
<dbReference type="GO" id="GO:0005621">
    <property type="term" value="C:cellular bud scar"/>
    <property type="evidence" value="ECO:0007669"/>
    <property type="project" value="TreeGrafter"/>
</dbReference>
<keyword evidence="1" id="KW-0472">Membrane</keyword>
<name>A0A8X7NRC3_CANPA</name>
<evidence type="ECO:0000313" key="6">
    <source>
        <dbReference type="EMBL" id="KAF6058593.1"/>
    </source>
</evidence>
<dbReference type="Pfam" id="PF20842">
    <property type="entry name" value="Rax2_2"/>
    <property type="match status" value="1"/>
</dbReference>
<organism evidence="6 7">
    <name type="scientific">Candida parapsilosis</name>
    <name type="common">Yeast</name>
    <dbReference type="NCBI Taxonomy" id="5480"/>
    <lineage>
        <taxon>Eukaryota</taxon>
        <taxon>Fungi</taxon>
        <taxon>Dikarya</taxon>
        <taxon>Ascomycota</taxon>
        <taxon>Saccharomycotina</taxon>
        <taxon>Pichiomycetes</taxon>
        <taxon>Debaryomycetaceae</taxon>
        <taxon>Candida/Lodderomyces clade</taxon>
        <taxon>Candida</taxon>
    </lineage>
</organism>
<accession>A0A8X7NRC3</accession>
<evidence type="ECO:0000259" key="5">
    <source>
        <dbReference type="Pfam" id="PF20843"/>
    </source>
</evidence>
<protein>
    <submittedName>
        <fullName evidence="6">Cortical protein marker for cell polarity family protein</fullName>
    </submittedName>
</protein>
<dbReference type="GO" id="GO:0000282">
    <property type="term" value="P:cellular bud site selection"/>
    <property type="evidence" value="ECO:0007669"/>
    <property type="project" value="TreeGrafter"/>
</dbReference>
<feature type="domain" description="Rax2-like second" evidence="4">
    <location>
        <begin position="283"/>
        <end position="470"/>
    </location>
</feature>
<dbReference type="Pfam" id="PF20843">
    <property type="entry name" value="Rax2_3"/>
    <property type="match status" value="1"/>
</dbReference>
<evidence type="ECO:0000259" key="3">
    <source>
        <dbReference type="Pfam" id="PF12768"/>
    </source>
</evidence>
<sequence>MVAYNRGLLLLLLQQQFLLILLLKCSAVLGASSSLFQNVSQPQLDYSSIGDRIGLFGSFSAVSFYNYKGISDSVSLPFAGKDLRGNNLHRKRDNNSSSSTTTTISSSNSIYVQDSNTNFNSKYADLDGPINQLYRLSDDTVILNGDFTTFNGKEVKSPIIYNITSNSTTDIITDNDNIDGHVNTIFIDDDLVYLGGNFTYNSTVGAAIYNITSKTLSSTLFQGFGKNAVINSIAKLADTKDKSLGSILFGGSFNTLGLSDLLIHNHTTNSTRHHNETNSTIVNAEQQISLRHGSFTAVNALDNNDNSLVICPSEDNIWQAVPSSGAEWKVELPDEMKGITPTKARIYIPESNNGIKLFRIYSFPNNGIMNLTYIDPETNELSTCDAWCPLTAFDQLNDYVENNIDNATELNRDDVFVDEEDGTYFRYYDPNTKTKNLGYGSNFQEFAFIDSVGFDSIGLTIIDWYGEQGAFSGFELYQNSIQVFGNNTLNEPNCGSDLGDDNNNNYAEIVSGDFQSVRSVSTAVTNTDYMVSYDTSAKIALYPNISYSGEYSIIMTTPGCAIDNSCSQRVIVNVTVIGDDDDILSSNLIYQNNENIKFDYLYHGHLNSSDGSSNRIEISFHEPISSDAENPFMVIDKVVANIVSLDSYYDRNNTNHTRSSLRSNLTRIELNGLFEYSLANFSNFDENLVHYKINNRTYLSPNNTYIGNSSINLLSSRLSEDSVVDEINIHDDSLFILGQFESDSNNLTLSNNNMITLNVSSYNTTSNESNIDLPTTLRKRDTHTFKDASFNNSISRTFTVDNGLLVLGQFGISDATIKDLSNKNETVSSANNFAILSNDNEWFGFGNDYEDAEFDQFANFIVDEVEYYVFSAQGTIFKTWDNTNFEWSSRQFNLTQAASLTSSLQVLGGSGFSVMDFYTNDQAYVRNANFSKFGIDIASNDHSYISSSFYVNDSLSIIGGKFNSNNVENVGIINNKSPSNTIRSLQGDISWDDDALIQALYADSNSDYLFIGLNSSVSINDQDVTGLVIYDLKNDTFASFQPAALSKNSGDPISVNSIVLYDDGKKLLVGGDFDAAGSLSCQSLCVYDIANTRWLDPQNDNTDSTAKIAGVVTDMKFYTSSRVLISGRNLTVDDKQVVFLTYNFKGGSFDTESSLNSLNKSVNRFILNDRSNSDSSGRMIAMGDDFISGFDGSKWSNIDSGIDYSDSQPAIFHDLKLLTLSKSSSSYNGDLFDKNNILLVAGTYALKDYGLVNMALYNGTSWIPYVYTTSPNSFSTIGDVRTILIDDYYRLQSSDDLKNLHNYLSRGKVVGISLACALGSTSLFGLLYLIPYLALFKNRKGYVQRIQEQDMIDSVNPEDLLHEIDLQREK</sequence>
<dbReference type="OrthoDB" id="2503993at2759"/>
<feature type="domain" description="Rax2-like C-terminal" evidence="3">
    <location>
        <begin position="1027"/>
        <end position="1295"/>
    </location>
</feature>
<dbReference type="EMBL" id="JABWAB010000001">
    <property type="protein sequence ID" value="KAF6058593.1"/>
    <property type="molecule type" value="Genomic_DNA"/>
</dbReference>
<keyword evidence="1" id="KW-1133">Transmembrane helix</keyword>
<dbReference type="InterPro" id="IPR024982">
    <property type="entry name" value="Rax2-like_C"/>
</dbReference>
<dbReference type="PANTHER" id="PTHR31778">
    <property type="entry name" value="BUD SITE SELECTION PROTEIN RAX2"/>
    <property type="match status" value="1"/>
</dbReference>
<dbReference type="Pfam" id="PF12768">
    <property type="entry name" value="Rax2"/>
    <property type="match status" value="1"/>
</dbReference>
<evidence type="ECO:0000256" key="1">
    <source>
        <dbReference type="SAM" id="Phobius"/>
    </source>
</evidence>
<evidence type="ECO:0000256" key="2">
    <source>
        <dbReference type="SAM" id="SignalP"/>
    </source>
</evidence>
<gene>
    <name evidence="6" type="ORF">FOB60_000175</name>
</gene>
<proteinExistence type="predicted"/>
<dbReference type="GO" id="GO:1902929">
    <property type="term" value="C:plasma membrane of growing cell tip"/>
    <property type="evidence" value="ECO:0007669"/>
    <property type="project" value="TreeGrafter"/>
</dbReference>
<dbReference type="GO" id="GO:0005935">
    <property type="term" value="C:cellular bud neck"/>
    <property type="evidence" value="ECO:0007669"/>
    <property type="project" value="TreeGrafter"/>
</dbReference>
<evidence type="ECO:0000259" key="4">
    <source>
        <dbReference type="Pfam" id="PF20842"/>
    </source>
</evidence>
<dbReference type="InterPro" id="IPR048266">
    <property type="entry name" value="Rax2-like_second"/>
</dbReference>
<dbReference type="PANTHER" id="PTHR31778:SF2">
    <property type="entry name" value="BUD SITE SELECTION PROTEIN RAX2"/>
    <property type="match status" value="1"/>
</dbReference>
<feature type="domain" description="Rax2-like third" evidence="5">
    <location>
        <begin position="483"/>
        <end position="642"/>
    </location>
</feature>
<evidence type="ECO:0000313" key="7">
    <source>
        <dbReference type="Proteomes" id="UP000590412"/>
    </source>
</evidence>
<keyword evidence="1" id="KW-0812">Transmembrane</keyword>
<keyword evidence="2" id="KW-0732">Signal</keyword>
<reference evidence="6" key="1">
    <citation type="submission" date="2020-03" db="EMBL/GenBank/DDBJ databases">
        <title>FDA dAtabase for Regulatory Grade micrObial Sequences (FDA-ARGOS): Supporting development and validation of Infectious Disease Dx tests.</title>
        <authorList>
            <person name="Campos J."/>
            <person name="Goldberg B."/>
            <person name="Tallon L."/>
            <person name="Sadzewicz L."/>
            <person name="Vavikolanu K."/>
            <person name="Mehta A."/>
            <person name="Aluvathingal J."/>
            <person name="Nadendla S."/>
            <person name="Nandy P."/>
            <person name="Geyer C."/>
            <person name="Yan Y."/>
            <person name="Sichtig H."/>
        </authorList>
    </citation>
    <scope>NUCLEOTIDE SEQUENCE [LARGE SCALE GENOMIC DNA]</scope>
    <source>
        <strain evidence="6">FDAARGOS_652</strain>
    </source>
</reference>